<reference evidence="2 3" key="1">
    <citation type="journal article" date="2018" name="Front. Plant Sci.">
        <title>Red Clover (Trifolium pratense) and Zigzag Clover (T. medium) - A Picture of Genomic Similarities and Differences.</title>
        <authorList>
            <person name="Dluhosova J."/>
            <person name="Istvanek J."/>
            <person name="Nedelnik J."/>
            <person name="Repkova J."/>
        </authorList>
    </citation>
    <scope>NUCLEOTIDE SEQUENCE [LARGE SCALE GENOMIC DNA]</scope>
    <source>
        <strain evidence="3">cv. 10/8</strain>
        <tissue evidence="2">Leaf</tissue>
    </source>
</reference>
<name>A0A392WEG3_9FABA</name>
<evidence type="ECO:0000313" key="2">
    <source>
        <dbReference type="EMBL" id="MCI98356.1"/>
    </source>
</evidence>
<comment type="caution">
    <text evidence="2">The sequence shown here is derived from an EMBL/GenBank/DDBJ whole genome shotgun (WGS) entry which is preliminary data.</text>
</comment>
<feature type="non-terminal residue" evidence="2">
    <location>
        <position position="34"/>
    </location>
</feature>
<evidence type="ECO:0000256" key="1">
    <source>
        <dbReference type="SAM" id="MobiDB-lite"/>
    </source>
</evidence>
<organism evidence="2 3">
    <name type="scientific">Trifolium medium</name>
    <dbReference type="NCBI Taxonomy" id="97028"/>
    <lineage>
        <taxon>Eukaryota</taxon>
        <taxon>Viridiplantae</taxon>
        <taxon>Streptophyta</taxon>
        <taxon>Embryophyta</taxon>
        <taxon>Tracheophyta</taxon>
        <taxon>Spermatophyta</taxon>
        <taxon>Magnoliopsida</taxon>
        <taxon>eudicotyledons</taxon>
        <taxon>Gunneridae</taxon>
        <taxon>Pentapetalae</taxon>
        <taxon>rosids</taxon>
        <taxon>fabids</taxon>
        <taxon>Fabales</taxon>
        <taxon>Fabaceae</taxon>
        <taxon>Papilionoideae</taxon>
        <taxon>50 kb inversion clade</taxon>
        <taxon>NPAAA clade</taxon>
        <taxon>Hologalegina</taxon>
        <taxon>IRL clade</taxon>
        <taxon>Trifolieae</taxon>
        <taxon>Trifolium</taxon>
    </lineage>
</organism>
<sequence>MAWQQPETCWLERASFGNGSRPARLRSPNEEPNL</sequence>
<dbReference type="EMBL" id="LXQA011471333">
    <property type="protein sequence ID" value="MCI98356.1"/>
    <property type="molecule type" value="Genomic_DNA"/>
</dbReference>
<proteinExistence type="predicted"/>
<keyword evidence="3" id="KW-1185">Reference proteome</keyword>
<dbReference type="AlphaFoldDB" id="A0A392WEG3"/>
<dbReference type="Proteomes" id="UP000265520">
    <property type="component" value="Unassembled WGS sequence"/>
</dbReference>
<evidence type="ECO:0000313" key="3">
    <source>
        <dbReference type="Proteomes" id="UP000265520"/>
    </source>
</evidence>
<accession>A0A392WEG3</accession>
<protein>
    <submittedName>
        <fullName evidence="2">Uncharacterized protein</fullName>
    </submittedName>
</protein>
<feature type="region of interest" description="Disordered" evidence="1">
    <location>
        <begin position="14"/>
        <end position="34"/>
    </location>
</feature>